<dbReference type="PaxDb" id="572546-Arcpr_1502"/>
<dbReference type="RefSeq" id="WP_012940884.1">
    <property type="nucleotide sequence ID" value="NC_013741.1"/>
</dbReference>
<evidence type="ECO:0000313" key="1">
    <source>
        <dbReference type="EMBL" id="ADB58548.1"/>
    </source>
</evidence>
<name>D2REK4_ARCPA</name>
<gene>
    <name evidence="1" type="ordered locus">Arcpr_1502</name>
</gene>
<dbReference type="AlphaFoldDB" id="D2REK4"/>
<dbReference type="EMBL" id="CP001857">
    <property type="protein sequence ID" value="ADB58548.1"/>
    <property type="molecule type" value="Genomic_DNA"/>
</dbReference>
<dbReference type="GeneID" id="8740192"/>
<dbReference type="KEGG" id="apo:Arcpr_1502"/>
<keyword evidence="2" id="KW-1185">Reference proteome</keyword>
<proteinExistence type="predicted"/>
<evidence type="ECO:0000313" key="2">
    <source>
        <dbReference type="Proteomes" id="UP000001901"/>
    </source>
</evidence>
<evidence type="ECO:0008006" key="3">
    <source>
        <dbReference type="Google" id="ProtNLM"/>
    </source>
</evidence>
<sequence length="129" mass="14751">MTTLVTVSDVRTALGQAFATEPDDATVQSFIDEREAELKDIIKVEDLTTAPNQALLKKWLLNKVCIDVLKWSITGKSDQPLSYSIGELREDYSQNTKTIREWVEIMEQSAEQALQMWFVRNVRYRAVAP</sequence>
<dbReference type="HOGENOM" id="CLU_1976437_0_0_2"/>
<dbReference type="STRING" id="572546.Arcpr_1502"/>
<reference evidence="1 2" key="1">
    <citation type="journal article" date="2010" name="Stand. Genomic Sci.">
        <title>Complete genome sequence of Archaeoglobus profundus type strain (AV18).</title>
        <authorList>
            <person name="von Jan M."/>
            <person name="Lapidus A."/>
            <person name="Del Rio T.G."/>
            <person name="Copeland A."/>
            <person name="Tice H."/>
            <person name="Cheng J.F."/>
            <person name="Lucas S."/>
            <person name="Chen F."/>
            <person name="Nolan M."/>
            <person name="Goodwin L."/>
            <person name="Han C."/>
            <person name="Pitluck S."/>
            <person name="Liolios K."/>
            <person name="Ivanova N."/>
            <person name="Mavromatis K."/>
            <person name="Ovchinnikova G."/>
            <person name="Chertkov O."/>
            <person name="Pati A."/>
            <person name="Chen A."/>
            <person name="Palaniappan K."/>
            <person name="Land M."/>
            <person name="Hauser L."/>
            <person name="Chang Y.J."/>
            <person name="Jeffries C.D."/>
            <person name="Saunders E."/>
            <person name="Brettin T."/>
            <person name="Detter J.C."/>
            <person name="Chain P."/>
            <person name="Eichinger K."/>
            <person name="Huber H."/>
            <person name="Spring S."/>
            <person name="Rohde M."/>
            <person name="Goker M."/>
            <person name="Wirth R."/>
            <person name="Woyke T."/>
            <person name="Bristow J."/>
            <person name="Eisen J.A."/>
            <person name="Markowitz V."/>
            <person name="Hugenholtz P."/>
            <person name="Kyrpides N.C."/>
            <person name="Klenk H.P."/>
        </authorList>
    </citation>
    <scope>NUCLEOTIDE SEQUENCE [LARGE SCALE GENOMIC DNA]</scope>
    <source>
        <strain evidence="2">DSM 5631 / JCM 9629 / NBRC 100127 / Av18</strain>
    </source>
</reference>
<organism evidence="1 2">
    <name type="scientific">Archaeoglobus profundus (strain DSM 5631 / JCM 9629 / NBRC 100127 / Av18)</name>
    <dbReference type="NCBI Taxonomy" id="572546"/>
    <lineage>
        <taxon>Archaea</taxon>
        <taxon>Methanobacteriati</taxon>
        <taxon>Methanobacteriota</taxon>
        <taxon>Archaeoglobi</taxon>
        <taxon>Archaeoglobales</taxon>
        <taxon>Archaeoglobaceae</taxon>
        <taxon>Archaeoglobus</taxon>
    </lineage>
</organism>
<protein>
    <recommendedName>
        <fullName evidence="3">Phage protein</fullName>
    </recommendedName>
</protein>
<dbReference type="Proteomes" id="UP000001901">
    <property type="component" value="Chromosome"/>
</dbReference>
<accession>D2REK4</accession>